<reference evidence="1 2" key="1">
    <citation type="journal article" date="2017" name="Nat. Commun.">
        <title>Genome assembly with in vitro proximity ligation data and whole-genome triplication in lettuce.</title>
        <authorList>
            <person name="Reyes-Chin-Wo S."/>
            <person name="Wang Z."/>
            <person name="Yang X."/>
            <person name="Kozik A."/>
            <person name="Arikit S."/>
            <person name="Song C."/>
            <person name="Xia L."/>
            <person name="Froenicke L."/>
            <person name="Lavelle D.O."/>
            <person name="Truco M.J."/>
            <person name="Xia R."/>
            <person name="Zhu S."/>
            <person name="Xu C."/>
            <person name="Xu H."/>
            <person name="Xu X."/>
            <person name="Cox K."/>
            <person name="Korf I."/>
            <person name="Meyers B.C."/>
            <person name="Michelmore R.W."/>
        </authorList>
    </citation>
    <scope>NUCLEOTIDE SEQUENCE [LARGE SCALE GENOMIC DNA]</scope>
    <source>
        <strain evidence="2">cv. Salinas</strain>
        <tissue evidence="1">Seedlings</tissue>
    </source>
</reference>
<sequence>MSYDKKKLGYRMRAFQTSLHPIIIIDEAHLKGKYLGTMFLAVGMDVGKTKSGESWIWFLSRLKDYIRDMLPLAIISGRVNSIKMAIQAVFLKAYYGICCLHLLMNMRVMIGNQERTQIFVLGG</sequence>
<dbReference type="AlphaFoldDB" id="A0A9R1WB50"/>
<evidence type="ECO:0000313" key="2">
    <source>
        <dbReference type="Proteomes" id="UP000235145"/>
    </source>
</evidence>
<gene>
    <name evidence="1" type="ORF">LSAT_V11C300101930</name>
</gene>
<organism evidence="1 2">
    <name type="scientific">Lactuca sativa</name>
    <name type="common">Garden lettuce</name>
    <dbReference type="NCBI Taxonomy" id="4236"/>
    <lineage>
        <taxon>Eukaryota</taxon>
        <taxon>Viridiplantae</taxon>
        <taxon>Streptophyta</taxon>
        <taxon>Embryophyta</taxon>
        <taxon>Tracheophyta</taxon>
        <taxon>Spermatophyta</taxon>
        <taxon>Magnoliopsida</taxon>
        <taxon>eudicotyledons</taxon>
        <taxon>Gunneridae</taxon>
        <taxon>Pentapetalae</taxon>
        <taxon>asterids</taxon>
        <taxon>campanulids</taxon>
        <taxon>Asterales</taxon>
        <taxon>Asteraceae</taxon>
        <taxon>Cichorioideae</taxon>
        <taxon>Cichorieae</taxon>
        <taxon>Lactucinae</taxon>
        <taxon>Lactuca</taxon>
    </lineage>
</organism>
<accession>A0A9R1WB50</accession>
<evidence type="ECO:0000313" key="1">
    <source>
        <dbReference type="EMBL" id="KAJ0219173.1"/>
    </source>
</evidence>
<protein>
    <recommendedName>
        <fullName evidence="3">MULE transposase domain-containing protein</fullName>
    </recommendedName>
</protein>
<evidence type="ECO:0008006" key="3">
    <source>
        <dbReference type="Google" id="ProtNLM"/>
    </source>
</evidence>
<proteinExistence type="predicted"/>
<keyword evidence="2" id="KW-1185">Reference proteome</keyword>
<comment type="caution">
    <text evidence="1">The sequence shown here is derived from an EMBL/GenBank/DDBJ whole genome shotgun (WGS) entry which is preliminary data.</text>
</comment>
<name>A0A9R1WB50_LACSA</name>
<dbReference type="Proteomes" id="UP000235145">
    <property type="component" value="Unassembled WGS sequence"/>
</dbReference>
<dbReference type="EMBL" id="NBSK02000003">
    <property type="protein sequence ID" value="KAJ0219173.1"/>
    <property type="molecule type" value="Genomic_DNA"/>
</dbReference>